<comment type="caution">
    <text evidence="2">The sequence shown here is derived from an EMBL/GenBank/DDBJ whole genome shotgun (WGS) entry which is preliminary data.</text>
</comment>
<gene>
    <name evidence="2" type="ORF">E2562_029422</name>
</gene>
<evidence type="ECO:0000313" key="2">
    <source>
        <dbReference type="EMBL" id="KAF0914526.1"/>
    </source>
</evidence>
<dbReference type="AlphaFoldDB" id="A0A6G1DQ15"/>
<evidence type="ECO:0000256" key="1">
    <source>
        <dbReference type="SAM" id="MobiDB-lite"/>
    </source>
</evidence>
<dbReference type="Proteomes" id="UP000479710">
    <property type="component" value="Unassembled WGS sequence"/>
</dbReference>
<accession>A0A6G1DQ15</accession>
<reference evidence="2 3" key="1">
    <citation type="submission" date="2019-11" db="EMBL/GenBank/DDBJ databases">
        <title>Whole genome sequence of Oryza granulata.</title>
        <authorList>
            <person name="Li W."/>
        </authorList>
    </citation>
    <scope>NUCLEOTIDE SEQUENCE [LARGE SCALE GENOMIC DNA]</scope>
    <source>
        <strain evidence="3">cv. Menghai</strain>
        <tissue evidence="2">Leaf</tissue>
    </source>
</reference>
<keyword evidence="3" id="KW-1185">Reference proteome</keyword>
<proteinExistence type="predicted"/>
<evidence type="ECO:0000313" key="3">
    <source>
        <dbReference type="Proteomes" id="UP000479710"/>
    </source>
</evidence>
<dbReference type="EMBL" id="SPHZ02000006">
    <property type="protein sequence ID" value="KAF0914526.1"/>
    <property type="molecule type" value="Genomic_DNA"/>
</dbReference>
<feature type="region of interest" description="Disordered" evidence="1">
    <location>
        <begin position="68"/>
        <end position="100"/>
    </location>
</feature>
<protein>
    <submittedName>
        <fullName evidence="2">Uncharacterized protein</fullName>
    </submittedName>
</protein>
<name>A0A6G1DQ15_9ORYZ</name>
<organism evidence="2 3">
    <name type="scientific">Oryza meyeriana var. granulata</name>
    <dbReference type="NCBI Taxonomy" id="110450"/>
    <lineage>
        <taxon>Eukaryota</taxon>
        <taxon>Viridiplantae</taxon>
        <taxon>Streptophyta</taxon>
        <taxon>Embryophyta</taxon>
        <taxon>Tracheophyta</taxon>
        <taxon>Spermatophyta</taxon>
        <taxon>Magnoliopsida</taxon>
        <taxon>Liliopsida</taxon>
        <taxon>Poales</taxon>
        <taxon>Poaceae</taxon>
        <taxon>BOP clade</taxon>
        <taxon>Oryzoideae</taxon>
        <taxon>Oryzeae</taxon>
        <taxon>Oryzinae</taxon>
        <taxon>Oryza</taxon>
        <taxon>Oryza meyeriana</taxon>
    </lineage>
</organism>
<sequence length="100" mass="10447">MLRVVLGSGDVSASELPREDLALCDDPGRVARQVILPKCDTRGILEHTSEGAPGPVRIPWVDIEEAHQEGSAARALGAGTTGGATDPPGLKVEMQLPLEP</sequence>